<organism evidence="2 3">
    <name type="scientific">Roseivivax halodurans JCM 10272</name>
    <dbReference type="NCBI Taxonomy" id="1449350"/>
    <lineage>
        <taxon>Bacteria</taxon>
        <taxon>Pseudomonadati</taxon>
        <taxon>Pseudomonadota</taxon>
        <taxon>Alphaproteobacteria</taxon>
        <taxon>Rhodobacterales</taxon>
        <taxon>Roseobacteraceae</taxon>
        <taxon>Roseivivax</taxon>
    </lineage>
</organism>
<evidence type="ECO:0000256" key="1">
    <source>
        <dbReference type="SAM" id="SignalP"/>
    </source>
</evidence>
<keyword evidence="1" id="KW-0732">Signal</keyword>
<proteinExistence type="predicted"/>
<gene>
    <name evidence="2" type="ORF">OCH239_21290</name>
</gene>
<feature type="chain" id="PRO_5004978319" description="EF-hand domain-containing protein" evidence="1">
    <location>
        <begin position="21"/>
        <end position="195"/>
    </location>
</feature>
<protein>
    <recommendedName>
        <fullName evidence="4">EF-hand domain-containing protein</fullName>
    </recommendedName>
</protein>
<feature type="signal peptide" evidence="1">
    <location>
        <begin position="1"/>
        <end position="20"/>
    </location>
</feature>
<dbReference type="AlphaFoldDB" id="X7EFS2"/>
<evidence type="ECO:0008006" key="4">
    <source>
        <dbReference type="Google" id="ProtNLM"/>
    </source>
</evidence>
<sequence>MKRFMIASALALTTATTAFAATDNEIARIQQYLPDVDVSTWSNTQVAEAMNIITSTDSHSDIENKLEGIVPATATVTGGATLTENEMVTLSRYVDNVDFTTLPQPIVDSALSIANSEDDESEAQRKIESLLVDYQQPADTMGNGATEAQMVIINRHAPSLDVSTLSDTQVDVVLNYINSTDDASISENEILSLVQ</sequence>
<comment type="caution">
    <text evidence="2">The sequence shown here is derived from an EMBL/GenBank/DDBJ whole genome shotgun (WGS) entry which is preliminary data.</text>
</comment>
<reference evidence="2 3" key="1">
    <citation type="submission" date="2014-01" db="EMBL/GenBank/DDBJ databases">
        <title>Roseivivax halodurans JCM 10272 Genome Sequencing.</title>
        <authorList>
            <person name="Lai Q."/>
            <person name="Li G."/>
            <person name="Shao Z."/>
        </authorList>
    </citation>
    <scope>NUCLEOTIDE SEQUENCE [LARGE SCALE GENOMIC DNA]</scope>
    <source>
        <strain evidence="2 3">JCM 10272</strain>
    </source>
</reference>
<dbReference type="eggNOG" id="ENOG5032SF5">
    <property type="taxonomic scope" value="Bacteria"/>
</dbReference>
<name>X7EFS2_9RHOB</name>
<evidence type="ECO:0000313" key="3">
    <source>
        <dbReference type="Proteomes" id="UP000022447"/>
    </source>
</evidence>
<evidence type="ECO:0000313" key="2">
    <source>
        <dbReference type="EMBL" id="ETX14899.1"/>
    </source>
</evidence>
<accession>X7EFS2</accession>
<dbReference type="OrthoDB" id="7870978at2"/>
<dbReference type="EMBL" id="JALZ01000008">
    <property type="protein sequence ID" value="ETX14899.1"/>
    <property type="molecule type" value="Genomic_DNA"/>
</dbReference>
<dbReference type="Proteomes" id="UP000022447">
    <property type="component" value="Unassembled WGS sequence"/>
</dbReference>
<dbReference type="RefSeq" id="WP_037261859.1">
    <property type="nucleotide sequence ID" value="NZ_JALZ01000008.1"/>
</dbReference>
<keyword evidence="3" id="KW-1185">Reference proteome</keyword>